<dbReference type="InterPro" id="IPR000305">
    <property type="entry name" value="GIY-YIG_endonuc"/>
</dbReference>
<dbReference type="CDD" id="cd11537">
    <property type="entry name" value="NTP-PPase_RS21-C6_like"/>
    <property type="match status" value="1"/>
</dbReference>
<feature type="domain" description="GIY-YIG" evidence="1">
    <location>
        <begin position="114"/>
        <end position="197"/>
    </location>
</feature>
<keyword evidence="3" id="KW-1185">Reference proteome</keyword>
<dbReference type="PROSITE" id="PS50164">
    <property type="entry name" value="GIY_YIG"/>
    <property type="match status" value="1"/>
</dbReference>
<dbReference type="SUPFAM" id="SSF52540">
    <property type="entry name" value="P-loop containing nucleoside triphosphate hydrolases"/>
    <property type="match status" value="1"/>
</dbReference>
<proteinExistence type="predicted"/>
<dbReference type="CDD" id="cd10439">
    <property type="entry name" value="GIY-YIG_COG3410"/>
    <property type="match status" value="1"/>
</dbReference>
<gene>
    <name evidence="2" type="ORF">KAF25_005450</name>
</gene>
<dbReference type="Pfam" id="PF12643">
    <property type="entry name" value="MazG-like"/>
    <property type="match status" value="1"/>
</dbReference>
<evidence type="ECO:0000313" key="2">
    <source>
        <dbReference type="EMBL" id="KAG5661328.1"/>
    </source>
</evidence>
<dbReference type="EMBL" id="JAGPUO010000007">
    <property type="protein sequence ID" value="KAG5661328.1"/>
    <property type="molecule type" value="Genomic_DNA"/>
</dbReference>
<dbReference type="SUPFAM" id="SSF101386">
    <property type="entry name" value="all-alpha NTP pyrophosphatases"/>
    <property type="match status" value="1"/>
</dbReference>
<dbReference type="InterPro" id="IPR025984">
    <property type="entry name" value="DCTPP"/>
</dbReference>
<dbReference type="InterPro" id="IPR052555">
    <property type="entry name" value="dCTP_Pyrophosphatase"/>
</dbReference>
<organism evidence="2 3">
    <name type="scientific">Fusarium avenaceum</name>
    <dbReference type="NCBI Taxonomy" id="40199"/>
    <lineage>
        <taxon>Eukaryota</taxon>
        <taxon>Fungi</taxon>
        <taxon>Dikarya</taxon>
        <taxon>Ascomycota</taxon>
        <taxon>Pezizomycotina</taxon>
        <taxon>Sordariomycetes</taxon>
        <taxon>Hypocreomycetidae</taxon>
        <taxon>Hypocreales</taxon>
        <taxon>Nectriaceae</taxon>
        <taxon>Fusarium</taxon>
        <taxon>Fusarium tricinctum species complex</taxon>
    </lineage>
</organism>
<dbReference type="GO" id="GO:0009143">
    <property type="term" value="P:nucleoside triphosphate catabolic process"/>
    <property type="evidence" value="ECO:0007669"/>
    <property type="project" value="InterPro"/>
</dbReference>
<dbReference type="InterPro" id="IPR018647">
    <property type="entry name" value="SLFN_3-like_DNA/RNA_helicase"/>
</dbReference>
<name>A0A9P7H3Y1_9HYPO</name>
<comment type="caution">
    <text evidence="2">The sequence shown here is derived from an EMBL/GenBank/DDBJ whole genome shotgun (WGS) entry which is preliminary data.</text>
</comment>
<dbReference type="AlphaFoldDB" id="A0A9P7H3Y1"/>
<dbReference type="PANTHER" id="PTHR46523">
    <property type="entry name" value="DCTP PYROPHOSPHATASE 1"/>
    <property type="match status" value="1"/>
</dbReference>
<protein>
    <recommendedName>
        <fullName evidence="1">GIY-YIG domain-containing protein</fullName>
    </recommendedName>
</protein>
<dbReference type="InterPro" id="IPR027417">
    <property type="entry name" value="P-loop_NTPase"/>
</dbReference>
<sequence length="782" mass="88718">MVNKEVQDKLAAFVAERDWEQFHTQENLAKSVAIEAGELLECFQWSAEPDPKRVQEELADVLTYCLLLSAKIGLDPDKIVLDKLEITKKKYPVEKARGSNAVSTWRADDERHSNWPIVYVLDDGRRARSNQLRDIYVGESLNAAGRLRQHLDTPAKQHLKNIHVIFDERFNKSACLDLESYLIKMLAGDGANRVLNRNNGITESKYFQREMYRESFPYIFQRLRALGVFTRGSHEIENSDLFKLSPFKALTADQAASIEEIVTGLLADLESGADSTIVIQGDPGTGKTVAAIYLMKLIVDLQTFTTLEDLDSDARFASFFTEANRGLLQGLRVGLVVPQQSLRSSIKAVFKKTPGLHPSMVMTPFEVGEADGMFSLLLVDETHRLSQRANQPSGVLNAKFSAITRALYGGDDFGKTQLDWIRTKSRHQIFLLDAAQSVRPADLPSEVLSDLVADARASRRHFQLQTQMRVRAGSDFVSYVRWILDPRPLSLPRVRRDFGDYDFRTFDSVARMRDEIFQRDAEVGLARIVAGYAWEWRSKRDRTAFDIMIGDTQLRWNSTPTDWISSSNALEEVGSIHTVQGYDLNYVGVIIGLDLRFDTVRKRLWVDRKSYFDKKGKENNPALGRTYSDDDLLRFITQIYAVLMTRGIRGTSELNDPGFMRPIEDLFLDISIHEVLTQTMVTFVEPWKTMYINSIREQRYGDAIWARYCIEGGVENGVILGQGPNPDITVLDQIREDAVEAKENEPGLYADALELYRQASSEDGHSEVLKIIFDTDGMEAQD</sequence>
<evidence type="ECO:0000259" key="1">
    <source>
        <dbReference type="PROSITE" id="PS50164"/>
    </source>
</evidence>
<dbReference type="Pfam" id="PF09848">
    <property type="entry name" value="SLFN-g3_helicase"/>
    <property type="match status" value="1"/>
</dbReference>
<evidence type="ECO:0000313" key="3">
    <source>
        <dbReference type="Proteomes" id="UP000782241"/>
    </source>
</evidence>
<dbReference type="PANTHER" id="PTHR46523:SF1">
    <property type="entry name" value="DCTP PYROPHOSPHATASE 1"/>
    <property type="match status" value="1"/>
</dbReference>
<accession>A0A9P7H3Y1</accession>
<reference evidence="2" key="1">
    <citation type="submission" date="2021-04" db="EMBL/GenBank/DDBJ databases">
        <title>Draft genome of Fusarium avenaceum strain F156N33, isolated from an atmospheric sample in Virginia.</title>
        <authorList>
            <person name="Yang S."/>
            <person name="Vinatzer B.A."/>
            <person name="Coleman J."/>
        </authorList>
    </citation>
    <scope>NUCLEOTIDE SEQUENCE</scope>
    <source>
        <strain evidence="2">F156N33</strain>
    </source>
</reference>
<dbReference type="Proteomes" id="UP000782241">
    <property type="component" value="Unassembled WGS sequence"/>
</dbReference>
<dbReference type="GO" id="GO:0047429">
    <property type="term" value="F:nucleoside triphosphate diphosphatase activity"/>
    <property type="evidence" value="ECO:0007669"/>
    <property type="project" value="InterPro"/>
</dbReference>
<dbReference type="Gene3D" id="1.10.287.1080">
    <property type="entry name" value="MazG-like"/>
    <property type="match status" value="1"/>
</dbReference>